<gene>
    <name evidence="3" type="ORF">XH94_07345</name>
</gene>
<proteinExistence type="inferred from homology"/>
<dbReference type="Pfam" id="PF00582">
    <property type="entry name" value="Usp"/>
    <property type="match status" value="1"/>
</dbReference>
<dbReference type="CDD" id="cd00293">
    <property type="entry name" value="USP-like"/>
    <property type="match status" value="1"/>
</dbReference>
<sequence>MTYATVMVSLALDQSNEARLQVAGELAERFEAAIVGVAAAQFAPPLYFADGAEAQVLIEDGEASVKRRLAGLEAQFRAATRNRGGHAEWRSAMDFPTRFVLEQARCADIVISGGQSPAFSDAFALASAKDLVMQAGRPLLVVPDNANWLDLRSVLVAWKDTPEARRAVVDALPMLRKARDVTIVEIPEQGDNRSVVMAGVSDVAAWLARHGVTATARVSEAARNGSAAAQLDKVAGDVGAGLIVAGAYGHSRFRELILGGVTQYLVTQSARSVLLSH</sequence>
<name>A0A4Q0SNM0_9BRAD</name>
<comment type="similarity">
    <text evidence="1">Belongs to the universal stress protein A family.</text>
</comment>
<protein>
    <submittedName>
        <fullName evidence="3">Universal stress protein UspA</fullName>
    </submittedName>
</protein>
<dbReference type="InterPro" id="IPR006016">
    <property type="entry name" value="UspA"/>
</dbReference>
<dbReference type="SUPFAM" id="SSF52402">
    <property type="entry name" value="Adenine nucleotide alpha hydrolases-like"/>
    <property type="match status" value="2"/>
</dbReference>
<dbReference type="RefSeq" id="WP_128943990.1">
    <property type="nucleotide sequence ID" value="NZ_LBJM01000016.1"/>
</dbReference>
<comment type="caution">
    <text evidence="3">The sequence shown here is derived from an EMBL/GenBank/DDBJ whole genome shotgun (WGS) entry which is preliminary data.</text>
</comment>
<dbReference type="PANTHER" id="PTHR46268">
    <property type="entry name" value="STRESS RESPONSE PROTEIN NHAX"/>
    <property type="match status" value="1"/>
</dbReference>
<reference evidence="3 4" key="1">
    <citation type="submission" date="2015-04" db="EMBL/GenBank/DDBJ databases">
        <title>Comparative genomics of rhizobia nodulating Arachis hypogaea in China.</title>
        <authorList>
            <person name="Li Y."/>
        </authorList>
    </citation>
    <scope>NUCLEOTIDE SEQUENCE [LARGE SCALE GENOMIC DNA]</scope>
    <source>
        <strain evidence="3 4">CCBAU 51787</strain>
    </source>
</reference>
<evidence type="ECO:0000313" key="3">
    <source>
        <dbReference type="EMBL" id="RXH41423.1"/>
    </source>
</evidence>
<evidence type="ECO:0000313" key="4">
    <source>
        <dbReference type="Proteomes" id="UP000290565"/>
    </source>
</evidence>
<accession>A0A4Q0SNM0</accession>
<dbReference type="AlphaFoldDB" id="A0A4Q0SNM0"/>
<evidence type="ECO:0000256" key="1">
    <source>
        <dbReference type="ARBA" id="ARBA00008791"/>
    </source>
</evidence>
<evidence type="ECO:0000259" key="2">
    <source>
        <dbReference type="Pfam" id="PF00582"/>
    </source>
</evidence>
<feature type="domain" description="UspA" evidence="2">
    <location>
        <begin position="152"/>
        <end position="275"/>
    </location>
</feature>
<dbReference type="Proteomes" id="UP000290565">
    <property type="component" value="Unassembled WGS sequence"/>
</dbReference>
<organism evidence="3 4">
    <name type="scientific">Bradyrhizobium zhanjiangense</name>
    <dbReference type="NCBI Taxonomy" id="1325107"/>
    <lineage>
        <taxon>Bacteria</taxon>
        <taxon>Pseudomonadati</taxon>
        <taxon>Pseudomonadota</taxon>
        <taxon>Alphaproteobacteria</taxon>
        <taxon>Hyphomicrobiales</taxon>
        <taxon>Nitrobacteraceae</taxon>
        <taxon>Bradyrhizobium</taxon>
    </lineage>
</organism>
<dbReference type="PANTHER" id="PTHR46268:SF15">
    <property type="entry name" value="UNIVERSAL STRESS PROTEIN HP_0031"/>
    <property type="match status" value="1"/>
</dbReference>
<dbReference type="Gene3D" id="3.40.50.12370">
    <property type="match status" value="1"/>
</dbReference>
<dbReference type="EMBL" id="LBJM01000016">
    <property type="protein sequence ID" value="RXH41423.1"/>
    <property type="molecule type" value="Genomic_DNA"/>
</dbReference>